<dbReference type="EC" id="1.8.1.14" evidence="9"/>
<dbReference type="RefSeq" id="WP_301969551.1">
    <property type="nucleotide sequence ID" value="NZ_CACRTX010000015.1"/>
</dbReference>
<comment type="similarity">
    <text evidence="2">Belongs to the class-III pyridine nucleotide-disulfide oxidoreductase family.</text>
</comment>
<gene>
    <name evidence="9" type="primary">cdr_1</name>
    <name evidence="9" type="ORF">ECLFYP2_00195</name>
</gene>
<evidence type="ECO:0000256" key="7">
    <source>
        <dbReference type="ARBA" id="ARBA00023284"/>
    </source>
</evidence>
<evidence type="ECO:0000256" key="5">
    <source>
        <dbReference type="ARBA" id="ARBA00023002"/>
    </source>
</evidence>
<dbReference type="EMBL" id="CACRTX010000015">
    <property type="protein sequence ID" value="VYU46245.1"/>
    <property type="molecule type" value="Genomic_DNA"/>
</dbReference>
<sequence length="555" mass="61391">MKIIIIGSVAAGTSVAAKARRNTEDAEIVLYDKDMDVSYAVCGIPYAVGGEVENFDELTPRNAEWFKKRYDVDIHTSHEITLVDYDKKLVHGISLITKKSFTNNFDVLVLATGSVYNTPEIFVNRHFENVFQVKNISSGKSIKKFVDENEPKKAVVIGAGYIGLEMAEQLQRLGLEVSLLQRSKYPMSHLDWDMSSRIINEMKRKNIAFFPEETVRKVNGDGSLKSIETAKGTIFSADIFVLATGVKPNTALAKSMGIKLGITGAIEVNDKLETNFPNVYAVGDVAESFDRITRRPIYRPLASTANKMGRIAGDVITGGNLRHKGILGTGILRFFDLTIAQTGLTEKDALANNIAITTLYNIKPNKPDYMNGKEMVIKAIANKENGKILGAQIIGYDGVDKRIDVLATAISFGATAEDLFHLDLAYAPPFSTTKDPIHYTGMALNNDINNDTPLMTPIELLRRIDGGEKLQIIDTRSRKQFETSKVEGAIHIPLAELRDRYEELDKECVTVTYCNKGVTGNAAQNILLNKGFKQVYNLSGGNKNYQEVCETIQKL</sequence>
<dbReference type="Pfam" id="PF00581">
    <property type="entry name" value="Rhodanese"/>
    <property type="match status" value="1"/>
</dbReference>
<dbReference type="PROSITE" id="PS50206">
    <property type="entry name" value="RHODANESE_3"/>
    <property type="match status" value="1"/>
</dbReference>
<dbReference type="AlphaFoldDB" id="A0A6N3F2L5"/>
<dbReference type="InterPro" id="IPR050260">
    <property type="entry name" value="FAD-bd_OxRdtase"/>
</dbReference>
<dbReference type="InterPro" id="IPR004099">
    <property type="entry name" value="Pyr_nucl-diS_OxRdtase_dimer"/>
</dbReference>
<dbReference type="Gene3D" id="3.50.50.60">
    <property type="entry name" value="FAD/NAD(P)-binding domain"/>
    <property type="match status" value="2"/>
</dbReference>
<reference evidence="9" key="1">
    <citation type="submission" date="2019-11" db="EMBL/GenBank/DDBJ databases">
        <authorList>
            <person name="Feng L."/>
        </authorList>
    </citation>
    <scope>NUCLEOTIDE SEQUENCE</scope>
    <source>
        <strain evidence="9">ECasseliflavusLFYP2</strain>
    </source>
</reference>
<keyword evidence="5 9" id="KW-0560">Oxidoreductase</keyword>
<keyword evidence="6" id="KW-0558">Oxidation</keyword>
<name>A0A6N3F2L5_ENTCA</name>
<dbReference type="Pfam" id="PF02852">
    <property type="entry name" value="Pyr_redox_dim"/>
    <property type="match status" value="1"/>
</dbReference>
<dbReference type="SMART" id="SM00450">
    <property type="entry name" value="RHOD"/>
    <property type="match status" value="1"/>
</dbReference>
<dbReference type="GO" id="GO:0050451">
    <property type="term" value="F:CoA-disulfide reductase (NADPH) activity"/>
    <property type="evidence" value="ECO:0007669"/>
    <property type="project" value="UniProtKB-EC"/>
</dbReference>
<dbReference type="InterPro" id="IPR001763">
    <property type="entry name" value="Rhodanese-like_dom"/>
</dbReference>
<evidence type="ECO:0000256" key="6">
    <source>
        <dbReference type="ARBA" id="ARBA00023097"/>
    </source>
</evidence>
<evidence type="ECO:0000313" key="9">
    <source>
        <dbReference type="EMBL" id="VYU46245.1"/>
    </source>
</evidence>
<evidence type="ECO:0000256" key="2">
    <source>
        <dbReference type="ARBA" id="ARBA00009130"/>
    </source>
</evidence>
<dbReference type="PANTHER" id="PTHR43429">
    <property type="entry name" value="PYRIDINE NUCLEOTIDE-DISULFIDE OXIDOREDUCTASE DOMAIN-CONTAINING"/>
    <property type="match status" value="1"/>
</dbReference>
<dbReference type="InterPro" id="IPR023753">
    <property type="entry name" value="FAD/NAD-binding_dom"/>
</dbReference>
<dbReference type="InterPro" id="IPR016156">
    <property type="entry name" value="FAD/NAD-linked_Rdtase_dimer_sf"/>
</dbReference>
<evidence type="ECO:0000259" key="8">
    <source>
        <dbReference type="PROSITE" id="PS50206"/>
    </source>
</evidence>
<keyword evidence="4" id="KW-0274">FAD</keyword>
<evidence type="ECO:0000256" key="3">
    <source>
        <dbReference type="ARBA" id="ARBA00022630"/>
    </source>
</evidence>
<proteinExistence type="inferred from homology"/>
<dbReference type="Gene3D" id="3.40.250.10">
    <property type="entry name" value="Rhodanese-like domain"/>
    <property type="match status" value="1"/>
</dbReference>
<dbReference type="PANTHER" id="PTHR43429:SF1">
    <property type="entry name" value="NAD(P)H SULFUR OXIDOREDUCTASE (COA-DEPENDENT)"/>
    <property type="match status" value="1"/>
</dbReference>
<evidence type="ECO:0000256" key="1">
    <source>
        <dbReference type="ARBA" id="ARBA00001974"/>
    </source>
</evidence>
<dbReference type="SUPFAM" id="SSF51905">
    <property type="entry name" value="FAD/NAD(P)-binding domain"/>
    <property type="match status" value="1"/>
</dbReference>
<dbReference type="SUPFAM" id="SSF52821">
    <property type="entry name" value="Rhodanese/Cell cycle control phosphatase"/>
    <property type="match status" value="1"/>
</dbReference>
<keyword evidence="7" id="KW-0676">Redox-active center</keyword>
<feature type="domain" description="Rhodanese" evidence="8">
    <location>
        <begin position="466"/>
        <end position="554"/>
    </location>
</feature>
<protein>
    <submittedName>
        <fullName evidence="9">Coenzyme A disulfide reductase</fullName>
        <ecNumber evidence="9">1.8.1.14</ecNumber>
    </submittedName>
</protein>
<dbReference type="InterPro" id="IPR036188">
    <property type="entry name" value="FAD/NAD-bd_sf"/>
</dbReference>
<dbReference type="InterPro" id="IPR036873">
    <property type="entry name" value="Rhodanese-like_dom_sf"/>
</dbReference>
<evidence type="ECO:0000256" key="4">
    <source>
        <dbReference type="ARBA" id="ARBA00022827"/>
    </source>
</evidence>
<dbReference type="PRINTS" id="PR00411">
    <property type="entry name" value="PNDRDTASEI"/>
</dbReference>
<organism evidence="9">
    <name type="scientific">Enterococcus casseliflavus</name>
    <name type="common">Enterococcus flavescens</name>
    <dbReference type="NCBI Taxonomy" id="37734"/>
    <lineage>
        <taxon>Bacteria</taxon>
        <taxon>Bacillati</taxon>
        <taxon>Bacillota</taxon>
        <taxon>Bacilli</taxon>
        <taxon>Lactobacillales</taxon>
        <taxon>Enterococcaceae</taxon>
        <taxon>Enterococcus</taxon>
    </lineage>
</organism>
<comment type="cofactor">
    <cofactor evidence="1">
        <name>FAD</name>
        <dbReference type="ChEBI" id="CHEBI:57692"/>
    </cofactor>
</comment>
<dbReference type="Pfam" id="PF07992">
    <property type="entry name" value="Pyr_redox_2"/>
    <property type="match status" value="1"/>
</dbReference>
<accession>A0A6N3F2L5</accession>
<dbReference type="SUPFAM" id="SSF55424">
    <property type="entry name" value="FAD/NAD-linked reductases, dimerisation (C-terminal) domain"/>
    <property type="match status" value="1"/>
</dbReference>
<dbReference type="PRINTS" id="PR00368">
    <property type="entry name" value="FADPNR"/>
</dbReference>
<keyword evidence="3" id="KW-0285">Flavoprotein</keyword>